<organism evidence="2 3">
    <name type="scientific">Pristionchus pacificus</name>
    <name type="common">Parasitic nematode worm</name>
    <dbReference type="NCBI Taxonomy" id="54126"/>
    <lineage>
        <taxon>Eukaryota</taxon>
        <taxon>Metazoa</taxon>
        <taxon>Ecdysozoa</taxon>
        <taxon>Nematoda</taxon>
        <taxon>Chromadorea</taxon>
        <taxon>Rhabditida</taxon>
        <taxon>Rhabditina</taxon>
        <taxon>Diplogasteromorpha</taxon>
        <taxon>Diplogasteroidea</taxon>
        <taxon>Neodiplogasteridae</taxon>
        <taxon>Pristionchus</taxon>
    </lineage>
</organism>
<protein>
    <submittedName>
        <fullName evidence="2">Uncharacterized protein</fullName>
    </submittedName>
</protein>
<evidence type="ECO:0000313" key="2">
    <source>
        <dbReference type="EnsemblMetazoa" id="PPA04288.1"/>
    </source>
</evidence>
<evidence type="ECO:0000256" key="1">
    <source>
        <dbReference type="SAM" id="MobiDB-lite"/>
    </source>
</evidence>
<feature type="compositionally biased region" description="Acidic residues" evidence="1">
    <location>
        <begin position="66"/>
        <end position="91"/>
    </location>
</feature>
<sequence>MTSDRHSSRGGPRTDSNRLMIHYKTVGIFTNSIEESTMKLLLLLLVAGLVLSVEARAKGPKRPVESEEEPDVDAAEEAPEAEDDSDGDDGEPEAKSDGGASCAKKLSIRDQYKVAKATELTCYELLMEILVKRYGGVIRRHIPFWKTSYPTKDLRKAIRELPNAPCAKEDKIIDFGVGFVRGKY</sequence>
<gene>
    <name evidence="2" type="primary">WBGene00093842</name>
</gene>
<keyword evidence="3" id="KW-1185">Reference proteome</keyword>
<evidence type="ECO:0000313" key="3">
    <source>
        <dbReference type="Proteomes" id="UP000005239"/>
    </source>
</evidence>
<dbReference type="EnsemblMetazoa" id="PPA04288.1">
    <property type="protein sequence ID" value="PPA04288.1"/>
    <property type="gene ID" value="WBGene00093842"/>
</dbReference>
<proteinExistence type="predicted"/>
<reference evidence="3" key="1">
    <citation type="journal article" date="2008" name="Nat. Genet.">
        <title>The Pristionchus pacificus genome provides a unique perspective on nematode lifestyle and parasitism.</title>
        <authorList>
            <person name="Dieterich C."/>
            <person name="Clifton S.W."/>
            <person name="Schuster L.N."/>
            <person name="Chinwalla A."/>
            <person name="Delehaunty K."/>
            <person name="Dinkelacker I."/>
            <person name="Fulton L."/>
            <person name="Fulton R."/>
            <person name="Godfrey J."/>
            <person name="Minx P."/>
            <person name="Mitreva M."/>
            <person name="Roeseler W."/>
            <person name="Tian H."/>
            <person name="Witte H."/>
            <person name="Yang S.P."/>
            <person name="Wilson R.K."/>
            <person name="Sommer R.J."/>
        </authorList>
    </citation>
    <scope>NUCLEOTIDE SEQUENCE [LARGE SCALE GENOMIC DNA]</scope>
    <source>
        <strain evidence="3">PS312</strain>
    </source>
</reference>
<name>A0A2A6B7T9_PRIPA</name>
<dbReference type="Proteomes" id="UP000005239">
    <property type="component" value="Unassembled WGS sequence"/>
</dbReference>
<dbReference type="AlphaFoldDB" id="A0A2A6B7T9"/>
<feature type="region of interest" description="Disordered" evidence="1">
    <location>
        <begin position="57"/>
        <end position="100"/>
    </location>
</feature>
<reference evidence="2" key="2">
    <citation type="submission" date="2022-06" db="UniProtKB">
        <authorList>
            <consortium name="EnsemblMetazoa"/>
        </authorList>
    </citation>
    <scope>IDENTIFICATION</scope>
    <source>
        <strain evidence="2">PS312</strain>
    </source>
</reference>
<accession>A0A8R1YCX7</accession>
<accession>A0A2A6B7T9</accession>